<sequence>MRILWLPYTLPVGLIGRYPWQTVALCTALTAACALFGHPGYGAWAAMLGSIVMIWLAERGRPAPIQLATAAGD</sequence>
<reference evidence="1 2" key="1">
    <citation type="submission" date="2016-10" db="EMBL/GenBank/DDBJ databases">
        <authorList>
            <person name="de Groot N.N."/>
        </authorList>
    </citation>
    <scope>NUCLEOTIDE SEQUENCE [LARGE SCALE GENOMIC DNA]</scope>
    <source>
        <strain evidence="1 2">DSM 19981</strain>
    </source>
</reference>
<protein>
    <submittedName>
        <fullName evidence="1">Uncharacterized protein</fullName>
    </submittedName>
</protein>
<evidence type="ECO:0000313" key="2">
    <source>
        <dbReference type="Proteomes" id="UP000199473"/>
    </source>
</evidence>
<dbReference type="Proteomes" id="UP000199473">
    <property type="component" value="Unassembled WGS sequence"/>
</dbReference>
<dbReference type="PROSITE" id="PS51257">
    <property type="entry name" value="PROKAR_LIPOPROTEIN"/>
    <property type="match status" value="1"/>
</dbReference>
<organism evidence="1 2">
    <name type="scientific">Falsiroseomonas stagni DSM 19981</name>
    <dbReference type="NCBI Taxonomy" id="1123062"/>
    <lineage>
        <taxon>Bacteria</taxon>
        <taxon>Pseudomonadati</taxon>
        <taxon>Pseudomonadota</taxon>
        <taxon>Alphaproteobacteria</taxon>
        <taxon>Acetobacterales</taxon>
        <taxon>Roseomonadaceae</taxon>
        <taxon>Falsiroseomonas</taxon>
    </lineage>
</organism>
<name>A0A1I4AQ75_9PROT</name>
<dbReference type="EMBL" id="FOSQ01000004">
    <property type="protein sequence ID" value="SFK58645.1"/>
    <property type="molecule type" value="Genomic_DNA"/>
</dbReference>
<accession>A0A1I4AQ75</accession>
<proteinExistence type="predicted"/>
<evidence type="ECO:0000313" key="1">
    <source>
        <dbReference type="EMBL" id="SFK58645.1"/>
    </source>
</evidence>
<keyword evidence="2" id="KW-1185">Reference proteome</keyword>
<gene>
    <name evidence="1" type="ORF">SAMN02745775_10471</name>
</gene>
<dbReference type="AlphaFoldDB" id="A0A1I4AQ75"/>